<evidence type="ECO:0000256" key="1">
    <source>
        <dbReference type="ARBA" id="ARBA00004141"/>
    </source>
</evidence>
<dbReference type="Proteomes" id="UP000266743">
    <property type="component" value="Chromosome 8"/>
</dbReference>
<proteinExistence type="predicted"/>
<evidence type="ECO:0000256" key="4">
    <source>
        <dbReference type="ARBA" id="ARBA00023136"/>
    </source>
</evidence>
<sequence>MSFKISSFSLGCYITILKRKVRIIIRYQYDESIQRGNDRGRRDTDPFAHAGDVKLSSDAIALDVTQKGQDDVVKEVKPSLFAVLLEKFIPHGGLWSCALNLASATLGAGICSLPTGFNLSGIVMSCIYLVCVAVGTVYSLNLLAKVAVKTGSRNYGEAARMVMGPLTGYYAAALMIAMCFGGNVAYIIIIGIILKAVLNRDGVPEYLKSESGNRLMTSMVWLVIILPMCIPKQVNSLRHLSFVGVMFIVYFSCVVIGHSINKIINEGVADDIVYMRTGNSALDGLSLFLFSFICQSNAFEIFREMKHRSPQRFTIYGTVGMSICAVLYFLVGLFGYLEFGGKSVDTVLSLYDPGENVAVAIAYIGVAIKITVAHALHAIPIRDGLYHCVGWHVDTVPYWKHVVVVVTINFTSLIIGLFIPKASTVFGLVGAFCGGHIGLVLPPLFYMYSGGFTREKVGNIDFFGTYLLLFVGVVAVVFGTVSTIYNTVP</sequence>
<comment type="caution">
    <text evidence="7">The sequence shown here is derived from an EMBL/GenBank/DDBJ whole genome shotgun (WGS) entry which is preliminary data.</text>
</comment>
<keyword evidence="2 5" id="KW-0812">Transmembrane</keyword>
<feature type="transmembrane region" description="Helical" evidence="5">
    <location>
        <begin position="425"/>
        <end position="448"/>
    </location>
</feature>
<organism evidence="7">
    <name type="scientific">Trypanosoma brucei equiperdum</name>
    <dbReference type="NCBI Taxonomy" id="630700"/>
    <lineage>
        <taxon>Eukaryota</taxon>
        <taxon>Discoba</taxon>
        <taxon>Euglenozoa</taxon>
        <taxon>Kinetoplastea</taxon>
        <taxon>Metakinetoplastina</taxon>
        <taxon>Trypanosomatida</taxon>
        <taxon>Trypanosomatidae</taxon>
        <taxon>Trypanosoma</taxon>
    </lineage>
</organism>
<gene>
    <name evidence="7" type="ORF">DPX39_080057100</name>
</gene>
<dbReference type="AlphaFoldDB" id="A0A3L6L2Z2"/>
<dbReference type="GO" id="GO:0016020">
    <property type="term" value="C:membrane"/>
    <property type="evidence" value="ECO:0007669"/>
    <property type="project" value="UniProtKB-SubCell"/>
</dbReference>
<name>A0A3L6L2Z2_9TRYP</name>
<evidence type="ECO:0000256" key="2">
    <source>
        <dbReference type="ARBA" id="ARBA00022692"/>
    </source>
</evidence>
<feature type="domain" description="Amino acid transporter transmembrane" evidence="6">
    <location>
        <begin position="93"/>
        <end position="484"/>
    </location>
</feature>
<protein>
    <submittedName>
        <fullName evidence="7">Amino acid transporter</fullName>
    </submittedName>
</protein>
<feature type="transmembrane region" description="Helical" evidence="5">
    <location>
        <begin position="398"/>
        <end position="419"/>
    </location>
</feature>
<feature type="transmembrane region" description="Helical" evidence="5">
    <location>
        <begin position="122"/>
        <end position="148"/>
    </location>
</feature>
<evidence type="ECO:0000259" key="6">
    <source>
        <dbReference type="Pfam" id="PF01490"/>
    </source>
</evidence>
<feature type="transmembrane region" description="Helical" evidence="5">
    <location>
        <begin position="314"/>
        <end position="337"/>
    </location>
</feature>
<dbReference type="InterPro" id="IPR013057">
    <property type="entry name" value="AA_transpt_TM"/>
</dbReference>
<evidence type="ECO:0000256" key="5">
    <source>
        <dbReference type="SAM" id="Phobius"/>
    </source>
</evidence>
<dbReference type="EMBL" id="QSBY01000008">
    <property type="protein sequence ID" value="RHW70994.1"/>
    <property type="molecule type" value="Genomic_DNA"/>
</dbReference>
<feature type="transmembrane region" description="Helical" evidence="5">
    <location>
        <begin position="284"/>
        <end position="302"/>
    </location>
</feature>
<feature type="transmembrane region" description="Helical" evidence="5">
    <location>
        <begin position="460"/>
        <end position="485"/>
    </location>
</feature>
<reference evidence="7" key="1">
    <citation type="submission" date="2018-09" db="EMBL/GenBank/DDBJ databases">
        <title>whole genome sequence of T. equiperdum IVM-t1 strain.</title>
        <authorList>
            <person name="Suganuma K."/>
        </authorList>
    </citation>
    <scope>NUCLEOTIDE SEQUENCE [LARGE SCALE GENOMIC DNA]</scope>
    <source>
        <strain evidence="7">IVM-t1</strain>
    </source>
</reference>
<dbReference type="GO" id="GO:0005737">
    <property type="term" value="C:cytoplasm"/>
    <property type="evidence" value="ECO:0007669"/>
    <property type="project" value="TreeGrafter"/>
</dbReference>
<keyword evidence="3 5" id="KW-1133">Transmembrane helix</keyword>
<dbReference type="Pfam" id="PF01490">
    <property type="entry name" value="Aa_trans"/>
    <property type="match status" value="1"/>
</dbReference>
<feature type="transmembrane region" description="Helical" evidence="5">
    <location>
        <begin position="169"/>
        <end position="194"/>
    </location>
</feature>
<feature type="transmembrane region" description="Helical" evidence="5">
    <location>
        <begin position="242"/>
        <end position="264"/>
    </location>
</feature>
<evidence type="ECO:0000313" key="7">
    <source>
        <dbReference type="EMBL" id="RHW70994.1"/>
    </source>
</evidence>
<evidence type="ECO:0000256" key="3">
    <source>
        <dbReference type="ARBA" id="ARBA00022989"/>
    </source>
</evidence>
<dbReference type="PANTHER" id="PTHR22950:SF702">
    <property type="entry name" value="AMINO ACID TRANSPORTER PROTEIN"/>
    <property type="match status" value="1"/>
</dbReference>
<comment type="subcellular location">
    <subcellularLocation>
        <location evidence="1">Membrane</location>
        <topology evidence="1">Multi-pass membrane protein</topology>
    </subcellularLocation>
</comment>
<accession>A0A3L6L2Z2</accession>
<keyword evidence="4 5" id="KW-0472">Membrane</keyword>
<feature type="transmembrane region" description="Helical" evidence="5">
    <location>
        <begin position="214"/>
        <end position="230"/>
    </location>
</feature>
<dbReference type="GO" id="GO:0015179">
    <property type="term" value="F:L-amino acid transmembrane transporter activity"/>
    <property type="evidence" value="ECO:0007669"/>
    <property type="project" value="TreeGrafter"/>
</dbReference>
<feature type="transmembrane region" description="Helical" evidence="5">
    <location>
        <begin position="357"/>
        <end position="377"/>
    </location>
</feature>
<dbReference type="PANTHER" id="PTHR22950">
    <property type="entry name" value="AMINO ACID TRANSPORTER"/>
    <property type="match status" value="1"/>
</dbReference>